<name>A0ABV0EJL4_9ENTE</name>
<dbReference type="EMBL" id="JAFREL020000001">
    <property type="protein sequence ID" value="MEO1768801.1"/>
    <property type="molecule type" value="Genomic_DNA"/>
</dbReference>
<dbReference type="PANTHER" id="PTHR30185">
    <property type="entry name" value="CRYPTIC BETA-GLUCOSIDE BGL OPERON ANTITERMINATOR"/>
    <property type="match status" value="1"/>
</dbReference>
<dbReference type="PANTHER" id="PTHR30185:SF18">
    <property type="entry name" value="TRANSCRIPTIONAL REGULATOR MTLR"/>
    <property type="match status" value="1"/>
</dbReference>
<keyword evidence="2" id="KW-0804">Transcription</keyword>
<protein>
    <recommendedName>
        <fullName evidence="5">Mga helix-turn-helix domain-containing protein</fullName>
    </recommendedName>
</protein>
<gene>
    <name evidence="3" type="ORF">JZO67_000740</name>
</gene>
<dbReference type="InterPro" id="IPR050661">
    <property type="entry name" value="BglG_antiterminators"/>
</dbReference>
<reference evidence="3 4" key="1">
    <citation type="submission" date="2021-03" db="EMBL/GenBank/DDBJ databases">
        <authorList>
            <person name="Gilmore M.S."/>
            <person name="Schwartzman J."/>
            <person name="Van Tyne D."/>
            <person name="Martin M."/>
            <person name="Earl A.M."/>
            <person name="Manson A.L."/>
            <person name="Straub T."/>
            <person name="Salamzade R."/>
            <person name="Saavedra J."/>
            <person name="Lebreton F."/>
            <person name="Prichula J."/>
            <person name="Schaufler K."/>
            <person name="Gaca A."/>
            <person name="Sgardioli B."/>
            <person name="Wagenaar J."/>
            <person name="Strong T."/>
        </authorList>
    </citation>
    <scope>NUCLEOTIDE SEQUENCE [LARGE SCALE GENOMIC DNA]</scope>
    <source>
        <strain evidence="3 4">665A</strain>
    </source>
</reference>
<evidence type="ECO:0000313" key="3">
    <source>
        <dbReference type="EMBL" id="MEO1768801.1"/>
    </source>
</evidence>
<keyword evidence="4" id="KW-1185">Reference proteome</keyword>
<comment type="caution">
    <text evidence="3">The sequence shown here is derived from an EMBL/GenBank/DDBJ whole genome shotgun (WGS) entry which is preliminary data.</text>
</comment>
<dbReference type="RefSeq" id="WP_207700903.1">
    <property type="nucleotide sequence ID" value="NZ_JAFREL020000001.1"/>
</dbReference>
<sequence length="513" mass="60543">MTINSFDLYLANRIQEKQRMTIDQLVKKLERSPATIRRSVQSINEYLPKEDQFLITDSTVVSQLSYHTLIQFIQSLELMDFAASVEERFEYFLTLSILYPSVNLSNLYEKIQVSQSTKKKDRIFFKETLEKHGLQLEALRGKGTTIVGDELAFRILVTKILSKTIEINAQSEIIPRQANTPLQNLIFAEAQKLWQDNASPLTTFLKEQQLQFNYTATKFLFTYTYLSIERLAREHTIEEMHEFIVAPPVYHFFQTQLEDQAFSSVLASLDNDGQAIYQTNSFIHQLATQLADYVEERILTTFYTKESLIQELEHYLSKCLFRNRLNFDFYDNKLDDVKLEFSFLFQLVEYFYETQLAASFRLDEYQLSTLTLLFREHVLKNKIAGRNRKKIMIVTNSAKEKSDFFAQQLSYYFDTEVVGYLNLHEIHRLSAFKFDHLITFSNRISSILTESSYPNIKLNYYLHEEDRKYLMKLNFSLNSQRKLISEDFTKEISAVPSEQLKDFLQKYYSDFFV</sequence>
<keyword evidence="1" id="KW-0805">Transcription regulation</keyword>
<dbReference type="Proteomes" id="UP000664357">
    <property type="component" value="Unassembled WGS sequence"/>
</dbReference>
<accession>A0ABV0EJL4</accession>
<evidence type="ECO:0000256" key="2">
    <source>
        <dbReference type="ARBA" id="ARBA00023163"/>
    </source>
</evidence>
<organism evidence="3 4">
    <name type="scientific">Candidatus Enterococcus ferrettii</name>
    <dbReference type="NCBI Taxonomy" id="2815324"/>
    <lineage>
        <taxon>Bacteria</taxon>
        <taxon>Bacillati</taxon>
        <taxon>Bacillota</taxon>
        <taxon>Bacilli</taxon>
        <taxon>Lactobacillales</taxon>
        <taxon>Enterococcaceae</taxon>
        <taxon>Enterococcus</taxon>
    </lineage>
</organism>
<reference evidence="3 4" key="2">
    <citation type="submission" date="2024-02" db="EMBL/GenBank/DDBJ databases">
        <title>The Genome Sequence of Enterococcus sp. DIV0159.</title>
        <authorList>
            <person name="Earl A."/>
            <person name="Manson A."/>
            <person name="Gilmore M."/>
            <person name="Sanders J."/>
            <person name="Shea T."/>
            <person name="Howe W."/>
            <person name="Livny J."/>
            <person name="Cuomo C."/>
            <person name="Neafsey D."/>
            <person name="Birren B."/>
        </authorList>
    </citation>
    <scope>NUCLEOTIDE SEQUENCE [LARGE SCALE GENOMIC DNA]</scope>
    <source>
        <strain evidence="3 4">665A</strain>
    </source>
</reference>
<proteinExistence type="predicted"/>
<evidence type="ECO:0000313" key="4">
    <source>
        <dbReference type="Proteomes" id="UP000664357"/>
    </source>
</evidence>
<evidence type="ECO:0008006" key="5">
    <source>
        <dbReference type="Google" id="ProtNLM"/>
    </source>
</evidence>
<evidence type="ECO:0000256" key="1">
    <source>
        <dbReference type="ARBA" id="ARBA00023015"/>
    </source>
</evidence>